<feature type="domain" description="C2H2-type" evidence="3">
    <location>
        <begin position="328"/>
        <end position="355"/>
    </location>
</feature>
<dbReference type="PANTHER" id="PTHR16515">
    <property type="entry name" value="PR DOMAIN ZINC FINGER PROTEIN"/>
    <property type="match status" value="1"/>
</dbReference>
<sequence length="443" mass="49486">MFSIFTPGFTLKNRGNVLGLSESITSYVTGSDKLLVPGRVIASNNITQGSLSLPIDASKLSGKPDVVQVSVAMSQFGTIQLDSDSLQIWSEEVHWVRAIRLSNDCHSYNIQLKLQPSQRVSNALLKSSPMPQLILQTVRPILAGQELLLWFSEDILAMLQIAFLTPANIQGQKEYVCLRCNALYESPNPLKLHITLTCGKNPPTTLWDRLSSILSNNESSDTSCEDMFDFKLIPEAASMRQKIAMDLTTSTSPKHSMNRIIHRPFLESSAFKPFKREDNVLLASDNKIDATVNWPLGVTTLTATGNSKEDEAQIESLVSSLGKTKQGHMCVYCGKCYSRKYGLKIHIRTHTGYKPLECKYCKRPFGDPSNLNKHVRLHAEGNTPYRCDLCGKVLVRRRDLERHLKSRHLPETHPDLNLIGNSNHGEEVNDDPDKSLSPKVEAE</sequence>
<dbReference type="PROSITE" id="PS50157">
    <property type="entry name" value="ZINC_FINGER_C2H2_2"/>
    <property type="match status" value="3"/>
</dbReference>
<dbReference type="EMBL" id="JABFTP020000144">
    <property type="protein sequence ID" value="KAL3281301.1"/>
    <property type="molecule type" value="Genomic_DNA"/>
</dbReference>
<dbReference type="SUPFAM" id="SSF57667">
    <property type="entry name" value="beta-beta-alpha zinc fingers"/>
    <property type="match status" value="2"/>
</dbReference>
<keyword evidence="1" id="KW-0862">Zinc</keyword>
<dbReference type="Proteomes" id="UP001516400">
    <property type="component" value="Unassembled WGS sequence"/>
</dbReference>
<feature type="compositionally biased region" description="Basic and acidic residues" evidence="2">
    <location>
        <begin position="424"/>
        <end position="443"/>
    </location>
</feature>
<dbReference type="FunFam" id="3.30.160.60:FF:000616">
    <property type="entry name" value="PR domain zinc finger protein 13"/>
    <property type="match status" value="1"/>
</dbReference>
<dbReference type="InterPro" id="IPR013087">
    <property type="entry name" value="Znf_C2H2_type"/>
</dbReference>
<keyword evidence="1" id="KW-0479">Metal-binding</keyword>
<accession>A0ABD2NRE3</accession>
<name>A0ABD2NRE3_9CUCU</name>
<evidence type="ECO:0000313" key="4">
    <source>
        <dbReference type="EMBL" id="KAL3281301.1"/>
    </source>
</evidence>
<evidence type="ECO:0000256" key="1">
    <source>
        <dbReference type="PROSITE-ProRule" id="PRU00042"/>
    </source>
</evidence>
<protein>
    <recommendedName>
        <fullName evidence="3">C2H2-type domain-containing protein</fullName>
    </recommendedName>
</protein>
<keyword evidence="5" id="KW-1185">Reference proteome</keyword>
<feature type="domain" description="C2H2-type" evidence="3">
    <location>
        <begin position="356"/>
        <end position="383"/>
    </location>
</feature>
<evidence type="ECO:0000256" key="2">
    <source>
        <dbReference type="SAM" id="MobiDB-lite"/>
    </source>
</evidence>
<feature type="domain" description="C2H2-type" evidence="3">
    <location>
        <begin position="385"/>
        <end position="413"/>
    </location>
</feature>
<dbReference type="InterPro" id="IPR036236">
    <property type="entry name" value="Znf_C2H2_sf"/>
</dbReference>
<dbReference type="GO" id="GO:0008270">
    <property type="term" value="F:zinc ion binding"/>
    <property type="evidence" value="ECO:0007669"/>
    <property type="project" value="UniProtKB-KW"/>
</dbReference>
<dbReference type="PANTHER" id="PTHR16515:SF21">
    <property type="entry name" value="PR DOMAIN ZINC FINGER PROTEIN 13"/>
    <property type="match status" value="1"/>
</dbReference>
<dbReference type="AlphaFoldDB" id="A0ABD2NRE3"/>
<dbReference type="SMART" id="SM00355">
    <property type="entry name" value="ZnF_C2H2"/>
    <property type="match status" value="4"/>
</dbReference>
<keyword evidence="1" id="KW-0863">Zinc-finger</keyword>
<comment type="caution">
    <text evidence="4">The sequence shown here is derived from an EMBL/GenBank/DDBJ whole genome shotgun (WGS) entry which is preliminary data.</text>
</comment>
<dbReference type="InterPro" id="IPR050331">
    <property type="entry name" value="Zinc_finger"/>
</dbReference>
<dbReference type="PROSITE" id="PS00028">
    <property type="entry name" value="ZINC_FINGER_C2H2_1"/>
    <property type="match status" value="3"/>
</dbReference>
<feature type="region of interest" description="Disordered" evidence="2">
    <location>
        <begin position="405"/>
        <end position="443"/>
    </location>
</feature>
<dbReference type="Gene3D" id="3.30.160.60">
    <property type="entry name" value="Classic Zinc Finger"/>
    <property type="match status" value="2"/>
</dbReference>
<feature type="compositionally biased region" description="Basic and acidic residues" evidence="2">
    <location>
        <begin position="405"/>
        <end position="414"/>
    </location>
</feature>
<evidence type="ECO:0000313" key="5">
    <source>
        <dbReference type="Proteomes" id="UP001516400"/>
    </source>
</evidence>
<proteinExistence type="predicted"/>
<dbReference type="Pfam" id="PF00096">
    <property type="entry name" value="zf-C2H2"/>
    <property type="match status" value="3"/>
</dbReference>
<organism evidence="4 5">
    <name type="scientific">Cryptolaemus montrouzieri</name>
    <dbReference type="NCBI Taxonomy" id="559131"/>
    <lineage>
        <taxon>Eukaryota</taxon>
        <taxon>Metazoa</taxon>
        <taxon>Ecdysozoa</taxon>
        <taxon>Arthropoda</taxon>
        <taxon>Hexapoda</taxon>
        <taxon>Insecta</taxon>
        <taxon>Pterygota</taxon>
        <taxon>Neoptera</taxon>
        <taxon>Endopterygota</taxon>
        <taxon>Coleoptera</taxon>
        <taxon>Polyphaga</taxon>
        <taxon>Cucujiformia</taxon>
        <taxon>Coccinelloidea</taxon>
        <taxon>Coccinellidae</taxon>
        <taxon>Scymninae</taxon>
        <taxon>Scymnini</taxon>
        <taxon>Cryptolaemus</taxon>
    </lineage>
</organism>
<gene>
    <name evidence="4" type="ORF">HHI36_004512</name>
</gene>
<evidence type="ECO:0000259" key="3">
    <source>
        <dbReference type="PROSITE" id="PS50157"/>
    </source>
</evidence>
<reference evidence="4 5" key="1">
    <citation type="journal article" date="2021" name="BMC Biol.">
        <title>Horizontally acquired antibacterial genes associated with adaptive radiation of ladybird beetles.</title>
        <authorList>
            <person name="Li H.S."/>
            <person name="Tang X.F."/>
            <person name="Huang Y.H."/>
            <person name="Xu Z.Y."/>
            <person name="Chen M.L."/>
            <person name="Du X.Y."/>
            <person name="Qiu B.Y."/>
            <person name="Chen P.T."/>
            <person name="Zhang W."/>
            <person name="Slipinski A."/>
            <person name="Escalona H.E."/>
            <person name="Waterhouse R.M."/>
            <person name="Zwick A."/>
            <person name="Pang H."/>
        </authorList>
    </citation>
    <scope>NUCLEOTIDE SEQUENCE [LARGE SCALE GENOMIC DNA]</scope>
    <source>
        <strain evidence="4">SYSU2018</strain>
    </source>
</reference>